<organism evidence="1 2">
    <name type="scientific">Aldrovandia affinis</name>
    <dbReference type="NCBI Taxonomy" id="143900"/>
    <lineage>
        <taxon>Eukaryota</taxon>
        <taxon>Metazoa</taxon>
        <taxon>Chordata</taxon>
        <taxon>Craniata</taxon>
        <taxon>Vertebrata</taxon>
        <taxon>Euteleostomi</taxon>
        <taxon>Actinopterygii</taxon>
        <taxon>Neopterygii</taxon>
        <taxon>Teleostei</taxon>
        <taxon>Notacanthiformes</taxon>
        <taxon>Halosauridae</taxon>
        <taxon>Aldrovandia</taxon>
    </lineage>
</organism>
<proteinExistence type="predicted"/>
<keyword evidence="2" id="KW-1185">Reference proteome</keyword>
<reference evidence="1" key="1">
    <citation type="journal article" date="2023" name="Science">
        <title>Genome structures resolve the early diversification of teleost fishes.</title>
        <authorList>
            <person name="Parey E."/>
            <person name="Louis A."/>
            <person name="Montfort J."/>
            <person name="Bouchez O."/>
            <person name="Roques C."/>
            <person name="Iampietro C."/>
            <person name="Lluch J."/>
            <person name="Castinel A."/>
            <person name="Donnadieu C."/>
            <person name="Desvignes T."/>
            <person name="Floi Bucao C."/>
            <person name="Jouanno E."/>
            <person name="Wen M."/>
            <person name="Mejri S."/>
            <person name="Dirks R."/>
            <person name="Jansen H."/>
            <person name="Henkel C."/>
            <person name="Chen W.J."/>
            <person name="Zahm M."/>
            <person name="Cabau C."/>
            <person name="Klopp C."/>
            <person name="Thompson A.W."/>
            <person name="Robinson-Rechavi M."/>
            <person name="Braasch I."/>
            <person name="Lecointre G."/>
            <person name="Bobe J."/>
            <person name="Postlethwait J.H."/>
            <person name="Berthelot C."/>
            <person name="Roest Crollius H."/>
            <person name="Guiguen Y."/>
        </authorList>
    </citation>
    <scope>NUCLEOTIDE SEQUENCE</scope>
    <source>
        <strain evidence="1">NC1722</strain>
    </source>
</reference>
<dbReference type="Proteomes" id="UP001221898">
    <property type="component" value="Unassembled WGS sequence"/>
</dbReference>
<dbReference type="EMBL" id="JAINUG010000039">
    <property type="protein sequence ID" value="KAJ8407344.1"/>
    <property type="molecule type" value="Genomic_DNA"/>
</dbReference>
<sequence length="228" mass="24820">MVSAFPLARPIRLRYPLLPFGACAGLPDRFSALVYRSAAASTAAVGPPRGCESACLWVPRVSAPRGGGRASRREAPRCRRPQWELTDSVCQERSAAEEWEGGMGKVEISSCLIRRHLPRRKAKVVVGFVRGLRPDSARASCSVEAGFWLRLAPDAWLGVVQLLPSRGAECVVYRAWHREGGPAALAEPRARPALTAGASALHAPAARPWHHTPGSHRAQLLVKFISYY</sequence>
<name>A0AAD7SR69_9TELE</name>
<evidence type="ECO:0000313" key="2">
    <source>
        <dbReference type="Proteomes" id="UP001221898"/>
    </source>
</evidence>
<dbReference type="AlphaFoldDB" id="A0AAD7SR69"/>
<comment type="caution">
    <text evidence="1">The sequence shown here is derived from an EMBL/GenBank/DDBJ whole genome shotgun (WGS) entry which is preliminary data.</text>
</comment>
<accession>A0AAD7SR69</accession>
<gene>
    <name evidence="1" type="ORF">AAFF_G00279180</name>
</gene>
<protein>
    <submittedName>
        <fullName evidence="1">Uncharacterized protein</fullName>
    </submittedName>
</protein>
<evidence type="ECO:0000313" key="1">
    <source>
        <dbReference type="EMBL" id="KAJ8407344.1"/>
    </source>
</evidence>